<reference evidence="1 2" key="1">
    <citation type="journal article" date="2015" name="Nature">
        <title>rRNA introns, odd ribosomes, and small enigmatic genomes across a large radiation of phyla.</title>
        <authorList>
            <person name="Brown C.T."/>
            <person name="Hug L.A."/>
            <person name="Thomas B.C."/>
            <person name="Sharon I."/>
            <person name="Castelle C.J."/>
            <person name="Singh A."/>
            <person name="Wilkins M.J."/>
            <person name="Williams K.H."/>
            <person name="Banfield J.F."/>
        </authorList>
    </citation>
    <scope>NUCLEOTIDE SEQUENCE [LARGE SCALE GENOMIC DNA]</scope>
</reference>
<dbReference type="EMBL" id="LCMV01000003">
    <property type="protein sequence ID" value="KKU44488.1"/>
    <property type="molecule type" value="Genomic_DNA"/>
</dbReference>
<organism evidence="1 2">
    <name type="scientific">Berkelbacteria bacterium GW2011_GWA2_46_7</name>
    <dbReference type="NCBI Taxonomy" id="1618335"/>
    <lineage>
        <taxon>Bacteria</taxon>
        <taxon>Candidatus Berkelbacteria</taxon>
    </lineage>
</organism>
<evidence type="ECO:0000313" key="1">
    <source>
        <dbReference type="EMBL" id="KKU44488.1"/>
    </source>
</evidence>
<accession>A0A0G1SR78</accession>
<name>A0A0G1SR78_9BACT</name>
<dbReference type="AlphaFoldDB" id="A0A0G1SR78"/>
<comment type="caution">
    <text evidence="1">The sequence shown here is derived from an EMBL/GenBank/DDBJ whole genome shotgun (WGS) entry which is preliminary data.</text>
</comment>
<dbReference type="Proteomes" id="UP000034487">
    <property type="component" value="Unassembled WGS sequence"/>
</dbReference>
<gene>
    <name evidence="1" type="ORF">UX60_C0003G0006</name>
</gene>
<sequence length="154" mass="18347">MNENRKLGMEVGKIKVHTSIAHDDNGFRRKEYGPHQWRSAIEYFLRMMARDHAERSFYLVFEGVETDSELRIYFDLYAGYQFLARNAPQHEWRQDEAFEIIAELNHTDWTNWSLFEFAIDRKPTKLVIKKSDSDEPQYLLQQGKGHALVFCELK</sequence>
<evidence type="ECO:0000313" key="2">
    <source>
        <dbReference type="Proteomes" id="UP000034487"/>
    </source>
</evidence>
<protein>
    <submittedName>
        <fullName evidence="1">Uncharacterized protein</fullName>
    </submittedName>
</protein>
<proteinExistence type="predicted"/>